<dbReference type="OrthoDB" id="154553at2"/>
<dbReference type="PIRSF" id="PIRSF012562">
    <property type="entry name" value="UCP012562"/>
    <property type="match status" value="1"/>
</dbReference>
<dbReference type="NCBIfam" id="NF010189">
    <property type="entry name" value="PRK13668.1"/>
    <property type="match status" value="1"/>
</dbReference>
<dbReference type="Pfam" id="PF07285">
    <property type="entry name" value="DUF1444"/>
    <property type="match status" value="1"/>
</dbReference>
<accession>K0J355</accession>
<dbReference type="AlphaFoldDB" id="K0J355"/>
<evidence type="ECO:0000313" key="3">
    <source>
        <dbReference type="Proteomes" id="UP000006294"/>
    </source>
</evidence>
<name>K0J355_AMPXN</name>
<dbReference type="Proteomes" id="UP000006294">
    <property type="component" value="Chromosome"/>
</dbReference>
<dbReference type="STRING" id="698758.AXY_08940"/>
<evidence type="ECO:0000256" key="1">
    <source>
        <dbReference type="HAMAP-Rule" id="MF_01548"/>
    </source>
</evidence>
<dbReference type="PATRIC" id="fig|698758.3.peg.889"/>
<dbReference type="RefSeq" id="WP_015009631.1">
    <property type="nucleotide sequence ID" value="NC_018704.1"/>
</dbReference>
<dbReference type="KEGG" id="axl:AXY_08940"/>
<gene>
    <name evidence="2" type="ordered locus">AXY_08940</name>
</gene>
<evidence type="ECO:0000313" key="2">
    <source>
        <dbReference type="EMBL" id="BAM47026.1"/>
    </source>
</evidence>
<dbReference type="eggNOG" id="COG4848">
    <property type="taxonomic scope" value="Bacteria"/>
</dbReference>
<dbReference type="EMBL" id="AP012050">
    <property type="protein sequence ID" value="BAM47026.1"/>
    <property type="molecule type" value="Genomic_DNA"/>
</dbReference>
<sequence length="275" mass="31753">MAITTLQLKKKLDQMFSENEWRTSFKRDKDQYRVEWKDTGKGVNIALPNLVAKYEKHGEQAIKEIVSHVKLSLQMISQKAELIGNEKNIFPVIRSTSFPKESKTGKKLVYQDHTAETRIYYAIDFGQTYQLIDQDLLDQANWSESQLKEMATFNLRSLPIDLKKDTVAGNDFYFVSANDGYDASRILNESWLIEMKERVKGELALAVPHQDTLIIADVQNDMGYDILAQMAMQYFAEGRVPITALSFLYENKKLEPIFILAKKKPIDQKNKQKDE</sequence>
<dbReference type="HAMAP" id="MF_01548">
    <property type="entry name" value="UPF0354"/>
    <property type="match status" value="1"/>
</dbReference>
<dbReference type="HOGENOM" id="CLU_085634_0_0_9"/>
<comment type="similarity">
    <text evidence="1">Belongs to the UPF0354 family.</text>
</comment>
<keyword evidence="3" id="KW-1185">Reference proteome</keyword>
<dbReference type="InterPro" id="IPR010838">
    <property type="entry name" value="DUF1444"/>
</dbReference>
<protein>
    <recommendedName>
        <fullName evidence="1">UPF0354 protein AXY_08940</fullName>
    </recommendedName>
</protein>
<proteinExistence type="inferred from homology"/>
<reference evidence="2 3" key="1">
    <citation type="submission" date="2011-01" db="EMBL/GenBank/DDBJ databases">
        <title>Whole genome sequence of Amphibacillus xylinus NBRC 15112.</title>
        <authorList>
            <person name="Nakazawa H."/>
            <person name="Katano Y."/>
            <person name="Nakamura S."/>
            <person name="Sasagawa M."/>
            <person name="Fukada J."/>
            <person name="Arai T."/>
            <person name="Sasakura N."/>
            <person name="Mochizuki D."/>
            <person name="Hosoyama A."/>
            <person name="Harada K."/>
            <person name="Horikawa H."/>
            <person name="Kato Y."/>
            <person name="Harada T."/>
            <person name="Sasaki K."/>
            <person name="Sekiguchi M."/>
            <person name="Hodoyama M."/>
            <person name="Nishiko R."/>
            <person name="Narita H."/>
            <person name="Hanamaki A."/>
            <person name="Hata C."/>
            <person name="Konno Y."/>
            <person name="Niimura Y."/>
            <person name="Yamazaki S."/>
            <person name="Fujita N."/>
        </authorList>
    </citation>
    <scope>NUCLEOTIDE SEQUENCE [LARGE SCALE GENOMIC DNA]</scope>
    <source>
        <strain evidence="3">ATCC 51415 / DSM 6626 / JCM 7361 / LMG 17667 / NBRC 15112 / Ep01</strain>
    </source>
</reference>
<organism evidence="2 3">
    <name type="scientific">Amphibacillus xylanus (strain ATCC 51415 / DSM 6626 / JCM 7361 / LMG 17667 / NBRC 15112 / Ep01)</name>
    <dbReference type="NCBI Taxonomy" id="698758"/>
    <lineage>
        <taxon>Bacteria</taxon>
        <taxon>Bacillati</taxon>
        <taxon>Bacillota</taxon>
        <taxon>Bacilli</taxon>
        <taxon>Bacillales</taxon>
        <taxon>Bacillaceae</taxon>
        <taxon>Amphibacillus</taxon>
    </lineage>
</organism>